<keyword evidence="3 5" id="KW-0012">Acyltransferase</keyword>
<evidence type="ECO:0000313" key="7">
    <source>
        <dbReference type="EMBL" id="QNG40884.1"/>
    </source>
</evidence>
<dbReference type="SUPFAM" id="SSF52777">
    <property type="entry name" value="CoA-dependent acyltransferases"/>
    <property type="match status" value="2"/>
</dbReference>
<gene>
    <name evidence="7" type="primary">chat</name>
</gene>
<dbReference type="PROSITE" id="PS00440">
    <property type="entry name" value="ACYLTRANSF_C_2"/>
    <property type="match status" value="1"/>
</dbReference>
<dbReference type="Gene3D" id="3.30.559.10">
    <property type="entry name" value="Chloramphenicol acetyltransferase-like domain"/>
    <property type="match status" value="1"/>
</dbReference>
<evidence type="ECO:0000259" key="6">
    <source>
        <dbReference type="Pfam" id="PF00755"/>
    </source>
</evidence>
<dbReference type="Pfam" id="PF00755">
    <property type="entry name" value="Carn_acyltransf"/>
    <property type="match status" value="1"/>
</dbReference>
<dbReference type="InterPro" id="IPR000542">
    <property type="entry name" value="Carn_acyl_trans"/>
</dbReference>
<dbReference type="InterPro" id="IPR023213">
    <property type="entry name" value="CAT-like_dom_sf"/>
</dbReference>
<evidence type="ECO:0000256" key="2">
    <source>
        <dbReference type="ARBA" id="ARBA00022679"/>
    </source>
</evidence>
<dbReference type="PANTHER" id="PTHR22589:SF103">
    <property type="entry name" value="CARNITINE O-ACETYL-TRANSFERASE, ISOFORM A-RELATED"/>
    <property type="match status" value="1"/>
</dbReference>
<dbReference type="EMBL" id="MT657925">
    <property type="protein sequence ID" value="QNG40884.1"/>
    <property type="molecule type" value="mRNA"/>
</dbReference>
<keyword evidence="2 5" id="KW-0808">Transferase</keyword>
<dbReference type="GO" id="GO:0016746">
    <property type="term" value="F:acyltransferase activity"/>
    <property type="evidence" value="ECO:0007669"/>
    <property type="project" value="UniProtKB-KW"/>
</dbReference>
<feature type="active site" description="Proton acceptor" evidence="4">
    <location>
        <position position="340"/>
    </location>
</feature>
<dbReference type="InterPro" id="IPR042231">
    <property type="entry name" value="Cho/carn_acyl_trans_2"/>
</dbReference>
<dbReference type="AlphaFoldDB" id="A0A7G7LK67"/>
<evidence type="ECO:0000256" key="5">
    <source>
        <dbReference type="RuleBase" id="RU003801"/>
    </source>
</evidence>
<name>A0A7G7LK67_HOFMI</name>
<dbReference type="Gene3D" id="3.30.559.70">
    <property type="entry name" value="Choline/Carnitine o-acyltransferase, domain 2"/>
    <property type="match status" value="1"/>
</dbReference>
<evidence type="ECO:0000256" key="1">
    <source>
        <dbReference type="ARBA" id="ARBA00005232"/>
    </source>
</evidence>
<feature type="domain" description="Choline/carnitine acyltransferase" evidence="6">
    <location>
        <begin position="39"/>
        <end position="604"/>
    </location>
</feature>
<dbReference type="PANTHER" id="PTHR22589">
    <property type="entry name" value="CARNITINE O-ACYLTRANSFERASE"/>
    <property type="match status" value="1"/>
</dbReference>
<dbReference type="InterPro" id="IPR039551">
    <property type="entry name" value="Cho/carn_acyl_trans"/>
</dbReference>
<accession>A0A7G7LK67</accession>
<sequence length="623" mass="70493">MIQLFLMMRRMTHQLRLMHDYSKILPTSMLAMHEKVKCLPVRPLEETFDRYLVSVRQVLDKNDFTRLSDLITDMKKPDHPVNDLQKFLVHRSQSMDSWLADYWVEAAYLAYRSSVVINSNPGIAIKHKKFKSEGERLKYASSITASIVHHFTHLYQRELKQEYLKEVPLCMEQYYKIFACCRQPASSVDKFNMFAFSQPRHISVLYKNHIFDVFVRDVDGSPYSPLDIFNQLRQVINEGDKHGNAPSVSLFTAANRDVAFNLFDRLNAIHGNSEIIKQIQSSIFLLCLDDVSVDSEDLSAWASHALHGGGSSVSSCNRWFDKTIQLFLTLNGLVGFNYEHTSAEGGVPVGVILSAINARHKVPFGDANTAGVPDIVHHKFNVTPDLMDDINRVGETLDSEISQLQMKVKKFDLFGKNFIKQCKLSPDAFFQVAIQLAYYRLYNKMVPTYESCSIRSFRHGRTETIRSTTPHCLKFLLSFKADASKSDQRELLCKAARAHSLYASDASQFHGVDRHLLGLQLAARDLNVPVPSFFSDPAFKYTFGFKISTSQVPAGSSGVLTFGPVVEDGYGVCYNPQPTSYIYSVTSFRTCASTDSDRMSQAISQSLTDMMEIMSSPPLKSKL</sequence>
<reference evidence="7" key="1">
    <citation type="journal article" date="2020" name="Proc. R. Soc. B">
        <title>Neural architecture and regeneration in the acoel Hofstenia miamia.</title>
        <authorList>
            <person name="Hulett R.E."/>
            <person name="Potter D."/>
            <person name="Srivastava M."/>
        </authorList>
    </citation>
    <scope>NUCLEOTIDE SEQUENCE</scope>
</reference>
<evidence type="ECO:0000256" key="4">
    <source>
        <dbReference type="PIRSR" id="PIRSR600542-1"/>
    </source>
</evidence>
<proteinExistence type="evidence at transcript level"/>
<organism evidence="7">
    <name type="scientific">Hofstenia miamia</name>
    <name type="common">Three-banded panther worm</name>
    <dbReference type="NCBI Taxonomy" id="442651"/>
    <lineage>
        <taxon>Eukaryota</taxon>
        <taxon>Metazoa</taxon>
        <taxon>Xenacoelomorpha</taxon>
        <taxon>Acoelomorpha</taxon>
        <taxon>Acoela</taxon>
        <taxon>Hofsteniidae</taxon>
        <taxon>Hofstenia</taxon>
    </lineage>
</organism>
<protein>
    <submittedName>
        <fullName evidence="7">Choline acetyltransferase</fullName>
    </submittedName>
</protein>
<comment type="similarity">
    <text evidence="1 5">Belongs to the carnitine/choline acetyltransferase family.</text>
</comment>
<evidence type="ECO:0000256" key="3">
    <source>
        <dbReference type="ARBA" id="ARBA00023315"/>
    </source>
</evidence>